<name>A0A267WKT3_BIFPS</name>
<keyword evidence="1 2" id="KW-0732">Signal</keyword>
<accession>A0A267WKT3</accession>
<evidence type="ECO:0000256" key="1">
    <source>
        <dbReference type="ARBA" id="ARBA00022729"/>
    </source>
</evidence>
<protein>
    <submittedName>
        <fullName evidence="3">Spermidine/putrescine ABC superfamily ATP binding cassette transporter, binding protein</fullName>
    </submittedName>
</protein>
<evidence type="ECO:0000313" key="4">
    <source>
        <dbReference type="Proteomes" id="UP000216789"/>
    </source>
</evidence>
<dbReference type="SUPFAM" id="SSF53850">
    <property type="entry name" value="Periplasmic binding protein-like II"/>
    <property type="match status" value="1"/>
</dbReference>
<dbReference type="EMBL" id="MNLB01000006">
    <property type="protein sequence ID" value="PAC73233.1"/>
    <property type="molecule type" value="Genomic_DNA"/>
</dbReference>
<dbReference type="Pfam" id="PF13416">
    <property type="entry name" value="SBP_bac_8"/>
    <property type="match status" value="1"/>
</dbReference>
<organism evidence="3 4">
    <name type="scientific">Bifidobacterium pseudocatenulatum</name>
    <dbReference type="NCBI Taxonomy" id="28026"/>
    <lineage>
        <taxon>Bacteria</taxon>
        <taxon>Bacillati</taxon>
        <taxon>Actinomycetota</taxon>
        <taxon>Actinomycetes</taxon>
        <taxon>Bifidobacteriales</taxon>
        <taxon>Bifidobacteriaceae</taxon>
        <taxon>Bifidobacterium</taxon>
    </lineage>
</organism>
<dbReference type="Proteomes" id="UP000216789">
    <property type="component" value="Unassembled WGS sequence"/>
</dbReference>
<dbReference type="PROSITE" id="PS51257">
    <property type="entry name" value="PROKAR_LIPOPROTEIN"/>
    <property type="match status" value="1"/>
</dbReference>
<dbReference type="InterPro" id="IPR006059">
    <property type="entry name" value="SBP"/>
</dbReference>
<proteinExistence type="predicted"/>
<sequence>MGKNHKKIIIAASGAVAMALSLCACQVGGSTSAPAESKAASDTITMMNYPDWIGENEASAFKDETGYTVKQVSTPDGGDSAWVNIIRQNSGSYDMSLAGMKVAETLDNAGLLEEFDASEVPNLKNIDSQYTEAFPWGIPVEQGKIGIIYNKELVSNPPTSWKELFEQAASYSGKLLMPSYSSDVIDVALLATGHDVNTTNVDDIEEAKQAVLDIKQYVKAFADSDAASQVYDGSAAIAVVYDYDYASAKANGDKVGWVSPSEGMPAYLDGWVPLKGTANLDKVYKLMDFHLEKTNYADFINTTQASWIMQSVTDSLDESLTKNEALNPETAGKTIYGTLQSAEIQQAVASAWQEIQNS</sequence>
<feature type="signal peptide" evidence="2">
    <location>
        <begin position="1"/>
        <end position="24"/>
    </location>
</feature>
<evidence type="ECO:0000313" key="3">
    <source>
        <dbReference type="EMBL" id="PAC73233.1"/>
    </source>
</evidence>
<gene>
    <name evidence="3" type="ORF">BPS1E_1159</name>
</gene>
<reference evidence="3 4" key="1">
    <citation type="journal article" date="2017" name="ISME J.">
        <title>Unveiling bifidobacterial biogeography across the mammalian branch of the tree of life.</title>
        <authorList>
            <person name="Milani C."/>
            <person name="Mangifesta M."/>
            <person name="Mancabelli L."/>
            <person name="Lugli G.A."/>
            <person name="James K."/>
            <person name="Duranti S."/>
            <person name="Turroni F."/>
            <person name="Ferrario C."/>
            <person name="Ossiprandi M.C."/>
            <person name="van Sinderen D."/>
            <person name="Ventura M."/>
        </authorList>
    </citation>
    <scope>NUCLEOTIDE SEQUENCE [LARGE SCALE GENOMIC DNA]</scope>
    <source>
        <strain evidence="3 4">1E</strain>
    </source>
</reference>
<dbReference type="PANTHER" id="PTHR30222:SF17">
    <property type="entry name" value="SPERMIDINE_PUTRESCINE-BINDING PERIPLASMIC PROTEIN"/>
    <property type="match status" value="1"/>
</dbReference>
<feature type="chain" id="PRO_5038334094" evidence="2">
    <location>
        <begin position="25"/>
        <end position="358"/>
    </location>
</feature>
<dbReference type="AlphaFoldDB" id="A0A267WKT3"/>
<dbReference type="PANTHER" id="PTHR30222">
    <property type="entry name" value="SPERMIDINE/PUTRESCINE-BINDING PERIPLASMIC PROTEIN"/>
    <property type="match status" value="1"/>
</dbReference>
<dbReference type="RefSeq" id="WP_095279655.1">
    <property type="nucleotide sequence ID" value="NZ_MNLB01000006.1"/>
</dbReference>
<comment type="caution">
    <text evidence="3">The sequence shown here is derived from an EMBL/GenBank/DDBJ whole genome shotgun (WGS) entry which is preliminary data.</text>
</comment>
<evidence type="ECO:0000256" key="2">
    <source>
        <dbReference type="SAM" id="SignalP"/>
    </source>
</evidence>
<dbReference type="Gene3D" id="3.40.190.10">
    <property type="entry name" value="Periplasmic binding protein-like II"/>
    <property type="match status" value="2"/>
</dbReference>